<dbReference type="InterPro" id="IPR024370">
    <property type="entry name" value="PBP_domain"/>
</dbReference>
<dbReference type="Pfam" id="PF12849">
    <property type="entry name" value="PBP_like_2"/>
    <property type="match status" value="1"/>
</dbReference>
<feature type="chain" id="PRO_5045150379" evidence="1">
    <location>
        <begin position="21"/>
        <end position="271"/>
    </location>
</feature>
<dbReference type="InterPro" id="IPR052738">
    <property type="entry name" value="ABC-Tungstate_binding"/>
</dbReference>
<sequence length="271" mass="29169">MKKIVLSLVMAVCCAMPAFAADGVLKMATTTSTADTGLLDYLAPIFKADTGYTLEYVSVGTGAALALGQNGDVDVVLVHAKASEEKFVAEGYGVERFEVMYNDFVVVGPKDILPYSEDAKATLAQVFEKKLNWVSRGDDSGTDKKEKGIWKSLGIDPAQNPNYKESGSGMGASLSMADELRALILTDRGTYLKMKSDASVKLDLDIICEKAPDLLNQYGVIAVNPAKYPAVNNKAANAFIEWIVSDKVQKLIADFGVDKYGQGLFVPNAEK</sequence>
<dbReference type="PANTHER" id="PTHR37945:SF1">
    <property type="entry name" value="EXTRACELLULAR TUNGSTATE BINDING PROTEIN"/>
    <property type="match status" value="1"/>
</dbReference>
<dbReference type="Gene3D" id="3.40.190.10">
    <property type="entry name" value="Periplasmic binding protein-like II"/>
    <property type="match status" value="2"/>
</dbReference>
<protein>
    <submittedName>
        <fullName evidence="3">Substrate-binding domain-containing protein</fullName>
    </submittedName>
</protein>
<keyword evidence="4" id="KW-1185">Reference proteome</keyword>
<proteinExistence type="predicted"/>
<dbReference type="SUPFAM" id="SSF53850">
    <property type="entry name" value="Periplasmic binding protein-like II"/>
    <property type="match status" value="1"/>
</dbReference>
<dbReference type="PANTHER" id="PTHR37945">
    <property type="entry name" value="EXTRACELLULAR TUNGSTATE BINDING PROTEIN"/>
    <property type="match status" value="1"/>
</dbReference>
<evidence type="ECO:0000259" key="2">
    <source>
        <dbReference type="Pfam" id="PF12849"/>
    </source>
</evidence>
<gene>
    <name evidence="3" type="ORF">JBF11_01185</name>
</gene>
<dbReference type="RefSeq" id="WP_334315564.1">
    <property type="nucleotide sequence ID" value="NZ_CP065938.1"/>
</dbReference>
<name>A0ABY5Y1B3_9BACT</name>
<evidence type="ECO:0000313" key="4">
    <source>
        <dbReference type="Proteomes" id="UP001058120"/>
    </source>
</evidence>
<reference evidence="3" key="1">
    <citation type="submission" date="2020-12" db="EMBL/GenBank/DDBJ databases">
        <title>Taurinivorans muris gen. nov., sp. nov., fundamental and realized metabolic niche of a ubiquitous sulfidogenic bacterium in the murine intestine.</title>
        <authorList>
            <person name="Ye H."/>
            <person name="Hanson B.T."/>
            <person name="Loy A."/>
        </authorList>
    </citation>
    <scope>NUCLEOTIDE SEQUENCE</scope>
    <source>
        <strain evidence="3">LT0009</strain>
    </source>
</reference>
<evidence type="ECO:0000313" key="3">
    <source>
        <dbReference type="EMBL" id="UWX05969.1"/>
    </source>
</evidence>
<feature type="domain" description="PBP" evidence="2">
    <location>
        <begin position="27"/>
        <end position="247"/>
    </location>
</feature>
<organism evidence="3 4">
    <name type="scientific">Taurinivorans muris</name>
    <dbReference type="NCBI Taxonomy" id="2787751"/>
    <lineage>
        <taxon>Bacteria</taxon>
        <taxon>Pseudomonadati</taxon>
        <taxon>Thermodesulfobacteriota</taxon>
        <taxon>Desulfovibrionia</taxon>
        <taxon>Desulfovibrionales</taxon>
        <taxon>Desulfovibrionaceae</taxon>
        <taxon>Taurinivorans</taxon>
    </lineage>
</organism>
<keyword evidence="1" id="KW-0732">Signal</keyword>
<evidence type="ECO:0000256" key="1">
    <source>
        <dbReference type="SAM" id="SignalP"/>
    </source>
</evidence>
<accession>A0ABY5Y1B3</accession>
<feature type="signal peptide" evidence="1">
    <location>
        <begin position="1"/>
        <end position="20"/>
    </location>
</feature>
<dbReference type="Proteomes" id="UP001058120">
    <property type="component" value="Chromosome"/>
</dbReference>
<dbReference type="EMBL" id="CP065938">
    <property type="protein sequence ID" value="UWX05969.1"/>
    <property type="molecule type" value="Genomic_DNA"/>
</dbReference>